<dbReference type="GO" id="GO:0016020">
    <property type="term" value="C:membrane"/>
    <property type="evidence" value="ECO:0007669"/>
    <property type="project" value="UniProtKB-SubCell"/>
</dbReference>
<evidence type="ECO:0000313" key="9">
    <source>
        <dbReference type="Proteomes" id="UP000573729"/>
    </source>
</evidence>
<evidence type="ECO:0000313" key="8">
    <source>
        <dbReference type="EMBL" id="MBB4667491.1"/>
    </source>
</evidence>
<keyword evidence="4" id="KW-0472">Membrane</keyword>
<dbReference type="AlphaFoldDB" id="A0A7W7FIJ6"/>
<dbReference type="EMBL" id="JACHMD010000001">
    <property type="protein sequence ID" value="MBB4667491.1"/>
    <property type="molecule type" value="Genomic_DNA"/>
</dbReference>
<dbReference type="Pfam" id="PF03180">
    <property type="entry name" value="Lipoprotein_9"/>
    <property type="match status" value="1"/>
</dbReference>
<dbReference type="PROSITE" id="PS51257">
    <property type="entry name" value="PROKAR_LIPOPROTEIN"/>
    <property type="match status" value="1"/>
</dbReference>
<organism evidence="8 9">
    <name type="scientific">Microbacterium marinum</name>
    <dbReference type="NCBI Taxonomy" id="421115"/>
    <lineage>
        <taxon>Bacteria</taxon>
        <taxon>Bacillati</taxon>
        <taxon>Actinomycetota</taxon>
        <taxon>Actinomycetes</taxon>
        <taxon>Micrococcales</taxon>
        <taxon>Microbacteriaceae</taxon>
        <taxon>Microbacterium</taxon>
    </lineage>
</organism>
<evidence type="ECO:0000256" key="3">
    <source>
        <dbReference type="ARBA" id="ARBA00022729"/>
    </source>
</evidence>
<dbReference type="SUPFAM" id="SSF53850">
    <property type="entry name" value="Periplasmic binding protein-like II"/>
    <property type="match status" value="1"/>
</dbReference>
<dbReference type="InterPro" id="IPR004872">
    <property type="entry name" value="Lipoprotein_NlpA"/>
</dbReference>
<proteinExistence type="inferred from homology"/>
<gene>
    <name evidence="8" type="ORF">BKA24_002200</name>
</gene>
<evidence type="ECO:0000256" key="6">
    <source>
        <dbReference type="ARBA" id="ARBA00023288"/>
    </source>
</evidence>
<evidence type="ECO:0000256" key="1">
    <source>
        <dbReference type="ARBA" id="ARBA00004635"/>
    </source>
</evidence>
<keyword evidence="6" id="KW-0449">Lipoprotein</keyword>
<dbReference type="RefSeq" id="WP_184218011.1">
    <property type="nucleotide sequence ID" value="NZ_JACHMD010000001.1"/>
</dbReference>
<comment type="similarity">
    <text evidence="2">Belongs to the NlpA lipoprotein family.</text>
</comment>
<keyword evidence="9" id="KW-1185">Reference proteome</keyword>
<sequence>MTLRRTTLRPLALAALTIATIALAGCAASASPGDAAVQTLRVGAVTSPMTDIVEAAAEEIADGYEIELVEVADYVTINQMLAAGDIDANFSQHEPYMQEFNAANDASLTAVQPIYNFTIAFYSKTIDDIADLPDGATVAIPNDASNTGRALKMLADADIITLAEGVDPYAATVDDIAENPKDLEFLELQITQLNTAYDEADLVFQWPSHIAALGLTPQDDGLLTELDDRFALQVVVPEEDADAASTDALVDAFTSDPVRAIIDDNATIETAF</sequence>
<comment type="subcellular location">
    <subcellularLocation>
        <location evidence="1">Membrane</location>
        <topology evidence="1">Lipid-anchor</topology>
    </subcellularLocation>
</comment>
<evidence type="ECO:0000256" key="5">
    <source>
        <dbReference type="ARBA" id="ARBA00023139"/>
    </source>
</evidence>
<evidence type="ECO:0000256" key="7">
    <source>
        <dbReference type="SAM" id="SignalP"/>
    </source>
</evidence>
<evidence type="ECO:0000256" key="2">
    <source>
        <dbReference type="ARBA" id="ARBA00008973"/>
    </source>
</evidence>
<dbReference type="Gene3D" id="3.40.190.10">
    <property type="entry name" value="Periplasmic binding protein-like II"/>
    <property type="match status" value="2"/>
</dbReference>
<name>A0A7W7FIJ6_9MICO</name>
<reference evidence="8 9" key="1">
    <citation type="submission" date="2020-08" db="EMBL/GenBank/DDBJ databases">
        <title>Sequencing the genomes of 1000 actinobacteria strains.</title>
        <authorList>
            <person name="Klenk H.-P."/>
        </authorList>
    </citation>
    <scope>NUCLEOTIDE SEQUENCE [LARGE SCALE GENOMIC DNA]</scope>
    <source>
        <strain evidence="8 9">DSM 24947</strain>
    </source>
</reference>
<accession>A0A7W7FIJ6</accession>
<comment type="caution">
    <text evidence="8">The sequence shown here is derived from an EMBL/GenBank/DDBJ whole genome shotgun (WGS) entry which is preliminary data.</text>
</comment>
<feature type="signal peptide" evidence="7">
    <location>
        <begin position="1"/>
        <end position="24"/>
    </location>
</feature>
<keyword evidence="3 7" id="KW-0732">Signal</keyword>
<evidence type="ECO:0000256" key="4">
    <source>
        <dbReference type="ARBA" id="ARBA00023136"/>
    </source>
</evidence>
<dbReference type="PANTHER" id="PTHR30429:SF0">
    <property type="entry name" value="METHIONINE-BINDING LIPOPROTEIN METQ"/>
    <property type="match status" value="1"/>
</dbReference>
<protein>
    <submittedName>
        <fullName evidence="8">D-methionine transport system substrate-binding protein</fullName>
    </submittedName>
</protein>
<keyword evidence="5" id="KW-0564">Palmitate</keyword>
<dbReference type="Proteomes" id="UP000573729">
    <property type="component" value="Unassembled WGS sequence"/>
</dbReference>
<feature type="chain" id="PRO_5039677109" evidence="7">
    <location>
        <begin position="25"/>
        <end position="272"/>
    </location>
</feature>
<dbReference type="PANTHER" id="PTHR30429">
    <property type="entry name" value="D-METHIONINE-BINDING LIPOPROTEIN METQ"/>
    <property type="match status" value="1"/>
</dbReference>